<sequence length="378" mass="43577">MCICVARTEMGFGSRSLCCFLVAVSVIMIACICSADELAGHVNKSTSTMKWKDKQRKCNVFEGQWVYDDSYPLYNSSACPYIRKEFDCLKYGRPDHRYLHYKWQPKECDLPRFDGEDFLRRFKGKKIMFIGDSVSLNHWQSLICLLHAAVPLSNIIQETNSSISTFTFQDYEVSVMLYHSLYLVDIEMEQIGRVLKLDSLKNGKTWKQVDVLIFNTWLWWYRRGISQPWDYIQEGDKIYKDMDRMVAFRKGLMTWANWVDSNVNPKSTRVFFQGISPSHYNGREWNEPGVTNCSKESEPISGETYPSGLPPAAIVVEEVLKGISKPVYLLDITTLSQLRKDAHPSSYNGFKGMDCTHWCIAGLPDTWNQLLYAALISL</sequence>
<reference evidence="10 11" key="1">
    <citation type="submission" date="2019-09" db="EMBL/GenBank/DDBJ databases">
        <title>A chromosome-level genome assembly of the Chinese tupelo Nyssa sinensis.</title>
        <authorList>
            <person name="Yang X."/>
            <person name="Kang M."/>
            <person name="Yang Y."/>
            <person name="Xiong H."/>
            <person name="Wang M."/>
            <person name="Zhang Z."/>
            <person name="Wang Z."/>
            <person name="Wu H."/>
            <person name="Ma T."/>
            <person name="Liu J."/>
            <person name="Xi Z."/>
        </authorList>
    </citation>
    <scope>NUCLEOTIDE SEQUENCE [LARGE SCALE GENOMIC DNA]</scope>
    <source>
        <strain evidence="10">J267</strain>
        <tissue evidence="10">Leaf</tissue>
    </source>
</reference>
<evidence type="ECO:0000256" key="3">
    <source>
        <dbReference type="ARBA" id="ARBA00022692"/>
    </source>
</evidence>
<keyword evidence="11" id="KW-1185">Reference proteome</keyword>
<dbReference type="GO" id="GO:0016413">
    <property type="term" value="F:O-acetyltransferase activity"/>
    <property type="evidence" value="ECO:0007669"/>
    <property type="project" value="InterPro"/>
</dbReference>
<dbReference type="InterPro" id="IPR029962">
    <property type="entry name" value="TBL"/>
</dbReference>
<dbReference type="PANTHER" id="PTHR32285">
    <property type="entry name" value="PROTEIN TRICHOME BIREFRINGENCE-LIKE 9-RELATED"/>
    <property type="match status" value="1"/>
</dbReference>
<evidence type="ECO:0000256" key="7">
    <source>
        <dbReference type="SAM" id="SignalP"/>
    </source>
</evidence>
<evidence type="ECO:0000256" key="4">
    <source>
        <dbReference type="ARBA" id="ARBA00022968"/>
    </source>
</evidence>
<feature type="domain" description="Trichome birefringence-like C-terminal" evidence="8">
    <location>
        <begin position="110"/>
        <end position="373"/>
    </location>
</feature>
<feature type="signal peptide" evidence="7">
    <location>
        <begin position="1"/>
        <end position="35"/>
    </location>
</feature>
<evidence type="ECO:0000313" key="11">
    <source>
        <dbReference type="Proteomes" id="UP000325577"/>
    </source>
</evidence>
<evidence type="ECO:0000313" key="10">
    <source>
        <dbReference type="EMBL" id="KAA8537301.1"/>
    </source>
</evidence>
<dbReference type="OrthoDB" id="630188at2759"/>
<comment type="similarity">
    <text evidence="2">Belongs to the PC-esterase family. TBL subfamily.</text>
</comment>
<dbReference type="Pfam" id="PF13839">
    <property type="entry name" value="PC-Esterase"/>
    <property type="match status" value="1"/>
</dbReference>
<dbReference type="Pfam" id="PF14416">
    <property type="entry name" value="PMR5N"/>
    <property type="match status" value="1"/>
</dbReference>
<feature type="chain" id="PRO_5023822798" evidence="7">
    <location>
        <begin position="36"/>
        <end position="378"/>
    </location>
</feature>
<dbReference type="GO" id="GO:0016020">
    <property type="term" value="C:membrane"/>
    <property type="evidence" value="ECO:0007669"/>
    <property type="project" value="UniProtKB-SubCell"/>
</dbReference>
<evidence type="ECO:0000259" key="8">
    <source>
        <dbReference type="Pfam" id="PF13839"/>
    </source>
</evidence>
<proteinExistence type="inferred from homology"/>
<evidence type="ECO:0000256" key="6">
    <source>
        <dbReference type="ARBA" id="ARBA00023136"/>
    </source>
</evidence>
<accession>A0A5J5B812</accession>
<dbReference type="GO" id="GO:0005794">
    <property type="term" value="C:Golgi apparatus"/>
    <property type="evidence" value="ECO:0007669"/>
    <property type="project" value="TreeGrafter"/>
</dbReference>
<keyword evidence="3" id="KW-0812">Transmembrane</keyword>
<dbReference type="Proteomes" id="UP000325577">
    <property type="component" value="Linkage Group LG15"/>
</dbReference>
<evidence type="ECO:0000256" key="1">
    <source>
        <dbReference type="ARBA" id="ARBA00004167"/>
    </source>
</evidence>
<organism evidence="10 11">
    <name type="scientific">Nyssa sinensis</name>
    <dbReference type="NCBI Taxonomy" id="561372"/>
    <lineage>
        <taxon>Eukaryota</taxon>
        <taxon>Viridiplantae</taxon>
        <taxon>Streptophyta</taxon>
        <taxon>Embryophyta</taxon>
        <taxon>Tracheophyta</taxon>
        <taxon>Spermatophyta</taxon>
        <taxon>Magnoliopsida</taxon>
        <taxon>eudicotyledons</taxon>
        <taxon>Gunneridae</taxon>
        <taxon>Pentapetalae</taxon>
        <taxon>asterids</taxon>
        <taxon>Cornales</taxon>
        <taxon>Nyssaceae</taxon>
        <taxon>Nyssa</taxon>
    </lineage>
</organism>
<dbReference type="InterPro" id="IPR026057">
    <property type="entry name" value="TBL_C"/>
</dbReference>
<keyword evidence="4" id="KW-0735">Signal-anchor</keyword>
<evidence type="ECO:0000256" key="5">
    <source>
        <dbReference type="ARBA" id="ARBA00022989"/>
    </source>
</evidence>
<dbReference type="PANTHER" id="PTHR32285:SF36">
    <property type="entry name" value="PROTEIN TRICHOME BIREFRINGENCE-LIKE 38"/>
    <property type="match status" value="1"/>
</dbReference>
<dbReference type="EMBL" id="CM018038">
    <property type="protein sequence ID" value="KAA8537301.1"/>
    <property type="molecule type" value="Genomic_DNA"/>
</dbReference>
<dbReference type="AlphaFoldDB" id="A0A5J5B812"/>
<evidence type="ECO:0000256" key="2">
    <source>
        <dbReference type="ARBA" id="ARBA00007727"/>
    </source>
</evidence>
<dbReference type="PROSITE" id="PS51257">
    <property type="entry name" value="PROKAR_LIPOPROTEIN"/>
    <property type="match status" value="1"/>
</dbReference>
<keyword evidence="7" id="KW-0732">Signal</keyword>
<gene>
    <name evidence="10" type="ORF">F0562_027012</name>
</gene>
<protein>
    <submittedName>
        <fullName evidence="10">Uncharacterized protein</fullName>
    </submittedName>
</protein>
<dbReference type="InterPro" id="IPR025846">
    <property type="entry name" value="TBL_N"/>
</dbReference>
<name>A0A5J5B812_9ASTE</name>
<comment type="subcellular location">
    <subcellularLocation>
        <location evidence="1">Membrane</location>
        <topology evidence="1">Single-pass membrane protein</topology>
    </subcellularLocation>
</comment>
<evidence type="ECO:0000259" key="9">
    <source>
        <dbReference type="Pfam" id="PF14416"/>
    </source>
</evidence>
<keyword evidence="5" id="KW-1133">Transmembrane helix</keyword>
<keyword evidence="6" id="KW-0472">Membrane</keyword>
<feature type="domain" description="Trichome birefringence-like N-terminal" evidence="9">
    <location>
        <begin position="57"/>
        <end position="109"/>
    </location>
</feature>